<gene>
    <name evidence="2" type="ORF">US42_C0010G0004</name>
</gene>
<dbReference type="STRING" id="1619046.US42_C0010G0004"/>
<proteinExistence type="predicted"/>
<feature type="domain" description="SET" evidence="1">
    <location>
        <begin position="13"/>
        <end position="132"/>
    </location>
</feature>
<sequence length="137" mass="15511">MNKTVKKLINDIKNNTYCRLGASKIHGAGIIAIRDIPKNTNPFLMNREEKWLKANIKDFGKLDKGIAEMIDAFFPAEGDGTIYLPDFGLNGINISYFLNTSKKPNVYTTNKGSVFKTLRKIKKGEELTIDYKSYTKI</sequence>
<dbReference type="AlphaFoldDB" id="A0A0G0GBL5"/>
<protein>
    <recommendedName>
        <fullName evidence="1">SET domain-containing protein</fullName>
    </recommendedName>
</protein>
<dbReference type="Gene3D" id="2.170.270.10">
    <property type="entry name" value="SET domain"/>
    <property type="match status" value="1"/>
</dbReference>
<name>A0A0G0GBL5_9BACT</name>
<reference evidence="2 3" key="1">
    <citation type="journal article" date="2015" name="Nature">
        <title>rRNA introns, odd ribosomes, and small enigmatic genomes across a large radiation of phyla.</title>
        <authorList>
            <person name="Brown C.T."/>
            <person name="Hug L.A."/>
            <person name="Thomas B.C."/>
            <person name="Sharon I."/>
            <person name="Castelle C.J."/>
            <person name="Singh A."/>
            <person name="Wilkins M.J."/>
            <person name="Williams K.H."/>
            <person name="Banfield J.F."/>
        </authorList>
    </citation>
    <scope>NUCLEOTIDE SEQUENCE [LARGE SCALE GENOMIC DNA]</scope>
</reference>
<dbReference type="Pfam" id="PF00856">
    <property type="entry name" value="SET"/>
    <property type="match status" value="1"/>
</dbReference>
<evidence type="ECO:0000313" key="3">
    <source>
        <dbReference type="Proteomes" id="UP000034849"/>
    </source>
</evidence>
<dbReference type="InterPro" id="IPR046341">
    <property type="entry name" value="SET_dom_sf"/>
</dbReference>
<dbReference type="Proteomes" id="UP000034849">
    <property type="component" value="Unassembled WGS sequence"/>
</dbReference>
<dbReference type="EMBL" id="LBSX01000010">
    <property type="protein sequence ID" value="KKQ27357.1"/>
    <property type="molecule type" value="Genomic_DNA"/>
</dbReference>
<evidence type="ECO:0000259" key="1">
    <source>
        <dbReference type="PROSITE" id="PS50280"/>
    </source>
</evidence>
<comment type="caution">
    <text evidence="2">The sequence shown here is derived from an EMBL/GenBank/DDBJ whole genome shotgun (WGS) entry which is preliminary data.</text>
</comment>
<accession>A0A0G0GBL5</accession>
<dbReference type="InterPro" id="IPR001214">
    <property type="entry name" value="SET_dom"/>
</dbReference>
<organism evidence="2 3">
    <name type="scientific">Candidatus Magasanikbacteria bacterium GW2011_GWC2_37_14</name>
    <dbReference type="NCBI Taxonomy" id="1619046"/>
    <lineage>
        <taxon>Bacteria</taxon>
        <taxon>Candidatus Magasanikiibacteriota</taxon>
    </lineage>
</organism>
<dbReference type="PROSITE" id="PS50280">
    <property type="entry name" value="SET"/>
    <property type="match status" value="1"/>
</dbReference>
<evidence type="ECO:0000313" key="2">
    <source>
        <dbReference type="EMBL" id="KKQ27357.1"/>
    </source>
</evidence>
<dbReference type="SUPFAM" id="SSF82199">
    <property type="entry name" value="SET domain"/>
    <property type="match status" value="1"/>
</dbReference>